<dbReference type="Proteomes" id="UP000219271">
    <property type="component" value="Unassembled WGS sequence"/>
</dbReference>
<dbReference type="GO" id="GO:0016787">
    <property type="term" value="F:hydrolase activity"/>
    <property type="evidence" value="ECO:0007669"/>
    <property type="project" value="UniProtKB-KW"/>
</dbReference>
<organism evidence="2 3">
    <name type="scientific">Candidatus Pantoea floridensis</name>
    <dbReference type="NCBI Taxonomy" id="1938870"/>
    <lineage>
        <taxon>Bacteria</taxon>
        <taxon>Pseudomonadati</taxon>
        <taxon>Pseudomonadota</taxon>
        <taxon>Gammaproteobacteria</taxon>
        <taxon>Enterobacterales</taxon>
        <taxon>Erwiniaceae</taxon>
        <taxon>Pantoea</taxon>
    </lineage>
</organism>
<reference evidence="3" key="1">
    <citation type="submission" date="2017-09" db="EMBL/GenBank/DDBJ databases">
        <authorList>
            <person name="Varghese N."/>
            <person name="Submissions S."/>
        </authorList>
    </citation>
    <scope>NUCLEOTIDE SEQUENCE [LARGE SCALE GENOMIC DNA]</scope>
    <source>
        <strain evidence="3">JKS000234</strain>
    </source>
</reference>
<dbReference type="OrthoDB" id="9785345at2"/>
<dbReference type="Gene3D" id="1.10.10.2520">
    <property type="entry name" value="Cell wall hydrolase SleB, domain 1"/>
    <property type="match status" value="1"/>
</dbReference>
<dbReference type="InterPro" id="IPR011105">
    <property type="entry name" value="Cell_wall_hydrolase_SleB"/>
</dbReference>
<keyword evidence="2" id="KW-0378">Hydrolase</keyword>
<protein>
    <submittedName>
        <fullName evidence="2">Cell Wall Hydrolase</fullName>
    </submittedName>
</protein>
<evidence type="ECO:0000259" key="1">
    <source>
        <dbReference type="Pfam" id="PF07486"/>
    </source>
</evidence>
<name>A0A286BV87_9GAMM</name>
<dbReference type="RefSeq" id="WP_097095980.1">
    <property type="nucleotide sequence ID" value="NZ_OCMY01000001.1"/>
</dbReference>
<proteinExistence type="predicted"/>
<keyword evidence="3" id="KW-1185">Reference proteome</keyword>
<evidence type="ECO:0000313" key="3">
    <source>
        <dbReference type="Proteomes" id="UP000219271"/>
    </source>
</evidence>
<dbReference type="InterPro" id="IPR042047">
    <property type="entry name" value="SleB_dom1"/>
</dbReference>
<dbReference type="EMBL" id="OCMY01000001">
    <property type="protein sequence ID" value="SOD38035.1"/>
    <property type="molecule type" value="Genomic_DNA"/>
</dbReference>
<sequence length="134" mass="15225">MLIEAAILCLAMNIYHEARGEPIKGQIAIGTLTMNRAKGEIKEICPVVYAPKQFSWTSLRKKPYRSPPKEDKNWQQARKLAKKIVKGELKDVTKGATFFHAHGAKPAWRHTFQRTVVIGNHVFYAKRARIKKAG</sequence>
<dbReference type="Pfam" id="PF07486">
    <property type="entry name" value="Hydrolase_2"/>
    <property type="match status" value="1"/>
</dbReference>
<accession>A0A286BV87</accession>
<gene>
    <name evidence="2" type="ORF">SAMN06273570_2421</name>
</gene>
<feature type="domain" description="Cell wall hydrolase SleB" evidence="1">
    <location>
        <begin position="20"/>
        <end position="124"/>
    </location>
</feature>
<dbReference type="AlphaFoldDB" id="A0A286BV87"/>
<evidence type="ECO:0000313" key="2">
    <source>
        <dbReference type="EMBL" id="SOD38035.1"/>
    </source>
</evidence>